<proteinExistence type="predicted"/>
<keyword evidence="2" id="KW-1185">Reference proteome</keyword>
<accession>A0A5Q0UFW1</accession>
<protein>
    <submittedName>
        <fullName evidence="1">Uncharacterized protein</fullName>
    </submittedName>
</protein>
<dbReference type="EMBL" id="CP040089">
    <property type="protein sequence ID" value="QGA80090.1"/>
    <property type="molecule type" value="Genomic_DNA"/>
</dbReference>
<organism evidence="1 2">
    <name type="scientific">Candidatus Nanohalobium constans</name>
    <dbReference type="NCBI Taxonomy" id="2565781"/>
    <lineage>
        <taxon>Archaea</taxon>
        <taxon>Candidatus Nanohalarchaeota</taxon>
        <taxon>Candidatus Nanohalobia</taxon>
        <taxon>Candidatus Nanohalobiales</taxon>
        <taxon>Candidatus Nanohalobiaceae</taxon>
        <taxon>Candidatus Nanohalobium</taxon>
    </lineage>
</organism>
<reference evidence="2" key="1">
    <citation type="submission" date="2019-05" db="EMBL/GenBank/DDBJ databases">
        <title>Candidatus Nanohalobium constans, a novel model system to study the DPANN nano-sized archaea: genomic and physiological characterization of a nanoarchaeon co-cultured with its chitinotrophic host.</title>
        <authorList>
            <person name="La Cono V."/>
            <person name="Arcadi E."/>
            <person name="Crisafi F."/>
            <person name="Denaro R."/>
            <person name="La Spada G."/>
            <person name="Messina E."/>
            <person name="Smedile F."/>
            <person name="Toshchakov S.V."/>
            <person name="Shevchenko M.A."/>
            <person name="Golyshin P.N."/>
            <person name="Golyshina O.V."/>
            <person name="Ferrer M."/>
            <person name="Rohde M."/>
            <person name="Mushegian A."/>
            <person name="Sorokin D.Y."/>
            <person name="Giuliano L."/>
            <person name="Yakimov M.M."/>
        </authorList>
    </citation>
    <scope>NUCLEOTIDE SEQUENCE [LARGE SCALE GENOMIC DNA]</scope>
    <source>
        <strain evidence="2">LC1Nh</strain>
    </source>
</reference>
<dbReference type="KEGG" id="ncon:LC1Nh_0185"/>
<evidence type="ECO:0000313" key="2">
    <source>
        <dbReference type="Proteomes" id="UP000377803"/>
    </source>
</evidence>
<sequence length="149" mass="16220">MGLEAGHPDDLATISDSLLRAPVVRYNENGYLVRTPGSGQKAEGKISLAAARKVLGANVSEEDEVVVRLLEAGSSPESAETYDATLEVYQLPDNQRESIPDSIEDPLMIQKTPDGFECGKNYDFTVLHHGSGEYIVADPESIKRTSIER</sequence>
<evidence type="ECO:0000313" key="1">
    <source>
        <dbReference type="EMBL" id="QGA80090.1"/>
    </source>
</evidence>
<name>A0A5Q0UFW1_9ARCH</name>
<gene>
    <name evidence="1" type="ORF">LC1Nh_0185</name>
</gene>
<dbReference type="AlphaFoldDB" id="A0A5Q0UFW1"/>
<dbReference type="Proteomes" id="UP000377803">
    <property type="component" value="Chromosome"/>
</dbReference>